<keyword evidence="4" id="KW-1185">Reference proteome</keyword>
<protein>
    <submittedName>
        <fullName evidence="3">Uncharacterized protein</fullName>
    </submittedName>
</protein>
<feature type="chain" id="PRO_5025572138" evidence="2">
    <location>
        <begin position="22"/>
        <end position="281"/>
    </location>
</feature>
<reference evidence="3" key="1">
    <citation type="submission" date="2020-01" db="EMBL/GenBank/DDBJ databases">
        <authorList>
            <consortium name="DOE Joint Genome Institute"/>
            <person name="Haridas S."/>
            <person name="Albert R."/>
            <person name="Binder M."/>
            <person name="Bloem J."/>
            <person name="Labutti K."/>
            <person name="Salamov A."/>
            <person name="Andreopoulos B."/>
            <person name="Baker S.E."/>
            <person name="Barry K."/>
            <person name="Bills G."/>
            <person name="Bluhm B.H."/>
            <person name="Cannon C."/>
            <person name="Castanera R."/>
            <person name="Culley D.E."/>
            <person name="Daum C."/>
            <person name="Ezra D."/>
            <person name="Gonzalez J.B."/>
            <person name="Henrissat B."/>
            <person name="Kuo A."/>
            <person name="Liang C."/>
            <person name="Lipzen A."/>
            <person name="Lutzoni F."/>
            <person name="Magnuson J."/>
            <person name="Mondo S."/>
            <person name="Nolan M."/>
            <person name="Ohm R."/>
            <person name="Pangilinan J."/>
            <person name="Park H.-J."/>
            <person name="Ramirez L."/>
            <person name="Alfaro M."/>
            <person name="Sun H."/>
            <person name="Tritt A."/>
            <person name="Yoshinaga Y."/>
            <person name="Zwiers L.-H."/>
            <person name="Turgeon B.G."/>
            <person name="Goodwin S.B."/>
            <person name="Spatafora J.W."/>
            <person name="Crous P.W."/>
            <person name="Grigoriev I.V."/>
        </authorList>
    </citation>
    <scope>NUCLEOTIDE SEQUENCE</scope>
    <source>
        <strain evidence="3">P77</strain>
    </source>
</reference>
<organism evidence="3 4">
    <name type="scientific">Decorospora gaudefroyi</name>
    <dbReference type="NCBI Taxonomy" id="184978"/>
    <lineage>
        <taxon>Eukaryota</taxon>
        <taxon>Fungi</taxon>
        <taxon>Dikarya</taxon>
        <taxon>Ascomycota</taxon>
        <taxon>Pezizomycotina</taxon>
        <taxon>Dothideomycetes</taxon>
        <taxon>Pleosporomycetidae</taxon>
        <taxon>Pleosporales</taxon>
        <taxon>Pleosporineae</taxon>
        <taxon>Pleosporaceae</taxon>
        <taxon>Decorospora</taxon>
    </lineage>
</organism>
<accession>A0A6A5KEP9</accession>
<dbReference type="EMBL" id="ML975298">
    <property type="protein sequence ID" value="KAF1834729.1"/>
    <property type="molecule type" value="Genomic_DNA"/>
</dbReference>
<evidence type="ECO:0000256" key="1">
    <source>
        <dbReference type="SAM" id="MobiDB-lite"/>
    </source>
</evidence>
<dbReference type="InterPro" id="IPR006771">
    <property type="entry name" value="CetA-like"/>
</dbReference>
<evidence type="ECO:0000313" key="4">
    <source>
        <dbReference type="Proteomes" id="UP000800040"/>
    </source>
</evidence>
<proteinExistence type="predicted"/>
<dbReference type="OrthoDB" id="5144514at2759"/>
<gene>
    <name evidence="3" type="ORF">BDW02DRAFT_325716</name>
</gene>
<feature type="signal peptide" evidence="2">
    <location>
        <begin position="1"/>
        <end position="21"/>
    </location>
</feature>
<feature type="region of interest" description="Disordered" evidence="1">
    <location>
        <begin position="81"/>
        <end position="108"/>
    </location>
</feature>
<evidence type="ECO:0000256" key="2">
    <source>
        <dbReference type="SAM" id="SignalP"/>
    </source>
</evidence>
<sequence>MRANTVAVIALPLLAAGARHGHNHAEAHRDGAHRRALITEVIVVTETIFETLILESSSTSSANPPCYPSAILSVSSSLPLTNSTKVPEEDAPPVASPTTSPPKDNTDGKNFSILIPEAYTALVKNSCDYDVYITSSGDDSCGPGVDCQLVPANTTYTEKIRICDRSGISLKVAMTEAMTDVMQFEYTVWDDQKTVSYDISYLDCMKNGNGEQDLSACAGHDGGIQAAAGADCPTYQCVANEWCAQQAYVVAEFDYKPGAPVGACGIEKGIAFELCAGNRSE</sequence>
<name>A0A6A5KEP9_9PLEO</name>
<evidence type="ECO:0000313" key="3">
    <source>
        <dbReference type="EMBL" id="KAF1834729.1"/>
    </source>
</evidence>
<dbReference type="AlphaFoldDB" id="A0A6A5KEP9"/>
<keyword evidence="2" id="KW-0732">Signal</keyword>
<dbReference type="Pfam" id="PF04681">
    <property type="entry name" value="Bys1"/>
    <property type="match status" value="1"/>
</dbReference>
<feature type="compositionally biased region" description="Low complexity" evidence="1">
    <location>
        <begin position="92"/>
        <end position="102"/>
    </location>
</feature>
<dbReference type="Proteomes" id="UP000800040">
    <property type="component" value="Unassembled WGS sequence"/>
</dbReference>